<dbReference type="PANTHER" id="PTHR30572:SF4">
    <property type="entry name" value="ABC TRANSPORTER PERMEASE YTRF"/>
    <property type="match status" value="1"/>
</dbReference>
<evidence type="ECO:0000256" key="7">
    <source>
        <dbReference type="SAM" id="Phobius"/>
    </source>
</evidence>
<feature type="transmembrane region" description="Helical" evidence="7">
    <location>
        <begin position="330"/>
        <end position="349"/>
    </location>
</feature>
<keyword evidence="4 7" id="KW-1133">Transmembrane helix</keyword>
<keyword evidence="2" id="KW-1003">Cell membrane</keyword>
<evidence type="ECO:0000256" key="6">
    <source>
        <dbReference type="ARBA" id="ARBA00038076"/>
    </source>
</evidence>
<evidence type="ECO:0000256" key="3">
    <source>
        <dbReference type="ARBA" id="ARBA00022692"/>
    </source>
</evidence>
<proteinExistence type="inferred from homology"/>
<name>A0ABR6ZLV2_9BURK</name>
<comment type="caution">
    <text evidence="10">The sequence shown here is derived from an EMBL/GenBank/DDBJ whole genome shotgun (WGS) entry which is preliminary data.</text>
</comment>
<sequence>MFSHLLKPIWKRKFKNLLLSLEILLAFFVVFGLVLMSVRYTQLYHLPLGFASDNVWSVRMMSVGEAGKKNDTATAENFQRSLAALPEIERLAYFNYSPYSNSTWSSAVYMPETKLRFKINVMEMTDDGPGVLNMKLLEGRWFSAEDEGKAERAVVINKKLAMEMFPGKSALGQTIYDGEPSSQGAQLLRVTGVFEAFRNKGEFMAPTSFAIMRHSINSSKDRMEFALLKVKPGTSRAFEAKLNQQLKLIRNDWSYRIAPLADMRRAKLTEDTIPLMILAVMAAFLLIMVAFGLFGVLWQNTTQRIPEIGLRRAVGASSGDIYRQIMSEQLLLSSIAMLVGLIFLIQLPLTGVLGEAANWPVFIVACLISMAVIYVISLLCSLYPAWRASRLSPTEALHYE</sequence>
<evidence type="ECO:0000259" key="8">
    <source>
        <dbReference type="Pfam" id="PF02687"/>
    </source>
</evidence>
<comment type="similarity">
    <text evidence="6">Belongs to the ABC-4 integral membrane protein family.</text>
</comment>
<protein>
    <submittedName>
        <fullName evidence="10">ABC transporter permease</fullName>
    </submittedName>
</protein>
<evidence type="ECO:0000256" key="2">
    <source>
        <dbReference type="ARBA" id="ARBA00022475"/>
    </source>
</evidence>
<keyword evidence="3 7" id="KW-0812">Transmembrane</keyword>
<evidence type="ECO:0000313" key="11">
    <source>
        <dbReference type="Proteomes" id="UP000650424"/>
    </source>
</evidence>
<feature type="transmembrane region" description="Helical" evidence="7">
    <location>
        <begin position="361"/>
        <end position="383"/>
    </location>
</feature>
<dbReference type="InterPro" id="IPR025857">
    <property type="entry name" value="MacB_PCD"/>
</dbReference>
<comment type="subcellular location">
    <subcellularLocation>
        <location evidence="1">Cell membrane</location>
        <topology evidence="1">Multi-pass membrane protein</topology>
    </subcellularLocation>
</comment>
<evidence type="ECO:0000259" key="9">
    <source>
        <dbReference type="Pfam" id="PF12704"/>
    </source>
</evidence>
<dbReference type="InterPro" id="IPR003838">
    <property type="entry name" value="ABC3_permease_C"/>
</dbReference>
<dbReference type="Pfam" id="PF02687">
    <property type="entry name" value="FtsX"/>
    <property type="match status" value="1"/>
</dbReference>
<feature type="transmembrane region" description="Helical" evidence="7">
    <location>
        <begin position="273"/>
        <end position="298"/>
    </location>
</feature>
<dbReference type="Proteomes" id="UP000650424">
    <property type="component" value="Unassembled WGS sequence"/>
</dbReference>
<gene>
    <name evidence="10" type="ORF">H8L32_05240</name>
</gene>
<feature type="domain" description="ABC3 transporter permease C-terminal" evidence="8">
    <location>
        <begin position="280"/>
        <end position="393"/>
    </location>
</feature>
<evidence type="ECO:0000256" key="1">
    <source>
        <dbReference type="ARBA" id="ARBA00004651"/>
    </source>
</evidence>
<dbReference type="PANTHER" id="PTHR30572">
    <property type="entry name" value="MEMBRANE COMPONENT OF TRANSPORTER-RELATED"/>
    <property type="match status" value="1"/>
</dbReference>
<evidence type="ECO:0000256" key="4">
    <source>
        <dbReference type="ARBA" id="ARBA00022989"/>
    </source>
</evidence>
<evidence type="ECO:0000313" key="10">
    <source>
        <dbReference type="EMBL" id="MBC3916873.1"/>
    </source>
</evidence>
<accession>A0ABR6ZLV2</accession>
<feature type="domain" description="MacB-like periplasmic core" evidence="9">
    <location>
        <begin position="49"/>
        <end position="243"/>
    </location>
</feature>
<reference evidence="10 11" key="1">
    <citation type="submission" date="2020-08" db="EMBL/GenBank/DDBJ databases">
        <title>Novel species isolated from subtropical streams in China.</title>
        <authorList>
            <person name="Lu H."/>
        </authorList>
    </citation>
    <scope>NUCLEOTIDE SEQUENCE [LARGE SCALE GENOMIC DNA]</scope>
    <source>
        <strain evidence="10 11">CY18W</strain>
    </source>
</reference>
<dbReference type="Pfam" id="PF12704">
    <property type="entry name" value="MacB_PCD"/>
    <property type="match status" value="1"/>
</dbReference>
<dbReference type="InterPro" id="IPR050250">
    <property type="entry name" value="Macrolide_Exporter_MacB"/>
</dbReference>
<evidence type="ECO:0000256" key="5">
    <source>
        <dbReference type="ARBA" id="ARBA00023136"/>
    </source>
</evidence>
<keyword evidence="5 7" id="KW-0472">Membrane</keyword>
<dbReference type="RefSeq" id="WP_186946104.1">
    <property type="nucleotide sequence ID" value="NZ_JACOGF010000002.1"/>
</dbReference>
<organism evidence="10 11">
    <name type="scientific">Undibacterium hunanense</name>
    <dbReference type="NCBI Taxonomy" id="2762292"/>
    <lineage>
        <taxon>Bacteria</taxon>
        <taxon>Pseudomonadati</taxon>
        <taxon>Pseudomonadota</taxon>
        <taxon>Betaproteobacteria</taxon>
        <taxon>Burkholderiales</taxon>
        <taxon>Oxalobacteraceae</taxon>
        <taxon>Undibacterium</taxon>
    </lineage>
</organism>
<dbReference type="EMBL" id="JACOGF010000002">
    <property type="protein sequence ID" value="MBC3916873.1"/>
    <property type="molecule type" value="Genomic_DNA"/>
</dbReference>
<keyword evidence="11" id="KW-1185">Reference proteome</keyword>